<sequence length="243" mass="27418">MVCVGSVTKQLAIAVLYCMRIPDGHKKALKVPSVAAFDSQSRSVSKGWFVINFRRLRHIAKLGAIALDINMAPTLYELSIPLFVRSLENLHAFLKKGEQWAEENNVPKEKLLEGKLADDMKPLPFQIQSCSNSSKLAAVRMCGIENIPMEDNETTFPQLYERIEKTIDMLKKVDPSSLEGKDNATVEMKTPFGNFEFTGISYLQKFALPNFYFHETTAYAILRHVGVPVGKWDFLGTDMQPKK</sequence>
<name>A0A3M6XB61_HORWE</name>
<dbReference type="AlphaFoldDB" id="A0A3M6XB61"/>
<dbReference type="SUPFAM" id="SSF109854">
    <property type="entry name" value="DinB/YfiT-like putative metalloenzymes"/>
    <property type="match status" value="1"/>
</dbReference>
<gene>
    <name evidence="1" type="ORF">D0867_15583</name>
</gene>
<dbReference type="Proteomes" id="UP000271337">
    <property type="component" value="Unassembled WGS sequence"/>
</dbReference>
<organism evidence="1 2">
    <name type="scientific">Hortaea werneckii</name>
    <name type="common">Black yeast</name>
    <name type="synonym">Cladosporium werneckii</name>
    <dbReference type="NCBI Taxonomy" id="91943"/>
    <lineage>
        <taxon>Eukaryota</taxon>
        <taxon>Fungi</taxon>
        <taxon>Dikarya</taxon>
        <taxon>Ascomycota</taxon>
        <taxon>Pezizomycotina</taxon>
        <taxon>Dothideomycetes</taxon>
        <taxon>Dothideomycetidae</taxon>
        <taxon>Mycosphaerellales</taxon>
        <taxon>Teratosphaeriaceae</taxon>
        <taxon>Hortaea</taxon>
    </lineage>
</organism>
<evidence type="ECO:0008006" key="3">
    <source>
        <dbReference type="Google" id="ProtNLM"/>
    </source>
</evidence>
<evidence type="ECO:0000313" key="2">
    <source>
        <dbReference type="Proteomes" id="UP000271337"/>
    </source>
</evidence>
<evidence type="ECO:0000313" key="1">
    <source>
        <dbReference type="EMBL" id="RMX88084.1"/>
    </source>
</evidence>
<dbReference type="OrthoDB" id="3724345at2759"/>
<dbReference type="InterPro" id="IPR034660">
    <property type="entry name" value="DinB/YfiT-like"/>
</dbReference>
<dbReference type="Pfam" id="PF09351">
    <property type="entry name" value="DUF1993"/>
    <property type="match status" value="1"/>
</dbReference>
<accession>A0A3M6XB61</accession>
<protein>
    <recommendedName>
        <fullName evidence="3">DUF1993 domain-containing protein</fullName>
    </recommendedName>
</protein>
<reference evidence="1 2" key="1">
    <citation type="journal article" date="2018" name="BMC Genomics">
        <title>Genomic evidence for intraspecific hybridization in a clonal and extremely halotolerant yeast.</title>
        <authorList>
            <person name="Gostincar C."/>
            <person name="Stajich J.E."/>
            <person name="Zupancic J."/>
            <person name="Zalar P."/>
            <person name="Gunde-Cimerman N."/>
        </authorList>
    </citation>
    <scope>NUCLEOTIDE SEQUENCE [LARGE SCALE GENOMIC DNA]</scope>
    <source>
        <strain evidence="1 2">EXF-6669</strain>
    </source>
</reference>
<dbReference type="EMBL" id="QWIL01003380">
    <property type="protein sequence ID" value="RMX88084.1"/>
    <property type="molecule type" value="Genomic_DNA"/>
</dbReference>
<dbReference type="InterPro" id="IPR018531">
    <property type="entry name" value="DUF1993"/>
</dbReference>
<proteinExistence type="predicted"/>
<dbReference type="PANTHER" id="PTHR36922:SF1">
    <property type="entry name" value="DUF1993 DOMAIN-CONTAINING PROTEIN"/>
    <property type="match status" value="1"/>
</dbReference>
<dbReference type="Gene3D" id="1.20.120.450">
    <property type="entry name" value="dinb family like domain"/>
    <property type="match status" value="1"/>
</dbReference>
<dbReference type="PANTHER" id="PTHR36922">
    <property type="entry name" value="BLL2446 PROTEIN"/>
    <property type="match status" value="1"/>
</dbReference>
<dbReference type="VEuPathDB" id="FungiDB:BTJ68_04004"/>
<comment type="caution">
    <text evidence="1">The sequence shown here is derived from an EMBL/GenBank/DDBJ whole genome shotgun (WGS) entry which is preliminary data.</text>
</comment>